<dbReference type="FunFam" id="2.60.220.50:FF:000003">
    <property type="entry name" value="adhesion G-protein coupled receptor G2 isoform X2"/>
    <property type="match status" value="1"/>
</dbReference>
<keyword evidence="5 18" id="KW-0812">Transmembrane</keyword>
<keyword evidence="12" id="KW-0325">Glycoprotein</keyword>
<dbReference type="InterPro" id="IPR017981">
    <property type="entry name" value="GPCR_2-like_7TM"/>
</dbReference>
<dbReference type="SUPFAM" id="SSF81321">
    <property type="entry name" value="Family A G protein-coupled receptor-like"/>
    <property type="match status" value="1"/>
</dbReference>
<dbReference type="Gene3D" id="1.20.1070.10">
    <property type="entry name" value="Rhodopsin 7-helix transmembrane proteins"/>
    <property type="match status" value="1"/>
</dbReference>
<dbReference type="PROSITE" id="PS50261">
    <property type="entry name" value="G_PROTEIN_RECEP_F2_4"/>
    <property type="match status" value="1"/>
</dbReference>
<dbReference type="InterPro" id="IPR000832">
    <property type="entry name" value="GPCR_2_secretin-like"/>
</dbReference>
<dbReference type="Gene3D" id="2.60.220.50">
    <property type="match status" value="1"/>
</dbReference>
<keyword evidence="9 18" id="KW-0472">Membrane</keyword>
<dbReference type="Gene3D" id="2.60.120.200">
    <property type="match status" value="1"/>
</dbReference>
<evidence type="ECO:0000256" key="9">
    <source>
        <dbReference type="ARBA" id="ARBA00023136"/>
    </source>
</evidence>
<dbReference type="GO" id="GO:0007166">
    <property type="term" value="P:cell surface receptor signaling pathway"/>
    <property type="evidence" value="ECO:0007669"/>
    <property type="project" value="InterPro"/>
</dbReference>
<feature type="domain" description="G-protein coupled receptors family 2 profile 2" evidence="20">
    <location>
        <begin position="710"/>
        <end position="966"/>
    </location>
</feature>
<feature type="transmembrane region" description="Helical" evidence="18">
    <location>
        <begin position="817"/>
        <end position="839"/>
    </location>
</feature>
<protein>
    <recommendedName>
        <fullName evidence="14">Adhesion G-protein coupled receptor G2</fullName>
    </recommendedName>
    <alternativeName>
        <fullName evidence="15">G-protein coupled receptor 64</fullName>
    </alternativeName>
</protein>
<feature type="transmembrane region" description="Helical" evidence="18">
    <location>
        <begin position="942"/>
        <end position="965"/>
    </location>
</feature>
<name>A0A0P7VBF2_SCLFO</name>
<sequence>MTRFRTRGQRLDPSQGFLETDRTGRAPHGSHMPHRERVSSGARNGARSATPRAAPRMVSFPGQDLKSKGHNLLQSKVFLCLSILLCHEAIVTEAAYLGGMKAVFPNDCGDHWTLREQGTLAKLAKMTVCVDVRVLFPGTWIAFSYRSPHSPQSELTLQGDGRILLVMLGWQRYRFYVPLALNQWHRVCLSLNAPKSFLTLRVNNVNYWQSIGTAVSPTSSSGELRLGCQRPSESVAKVELYLLRVWDNVLRHSNCEDGNVVGWNSEQWEYHASTVMEDSTLPCAAFYWMDLEVNVTGVQNESDITVEAIKVMCDTKENISLTRCSVLLQLSNAVSTCRLVQVLKTTAGNIQTNLLGSVQSVAQGHCPNSMTSPPAGDIVMCDTPTLVSSPCQYSGLVNVTCNSYAETVYVPLMTNTPGNVTCPSPSSSGTTVSVEEELAGLLASTSDVLALNSSEVEMLVSKLQQLLSGPNVSLAVGNTTIAIVSNLLNASASVLAASSTRLIEVVDTVGLKLVLTNGIQTIQSPSLALAVKKMNGTNFQQTSFTILDPNNIQVSGEAKLGRSVLPQASITLPASLTSNLTPEEQLQASRVQFNFYQKSTLFVDPSLGNRTLNSGILGSSVSNLTISGLKDNVVFTLRNNEPIPANFVASCVFWDFSRNGGQGGWNSAGCFIQNSTDEETICSCNHLTSFGVLLDISMQGITDPTQILILTYITYIGCGISAIFLSVTLLTYLAFEKLRKDIPSKILINLCLALLLLNLVFLLDSWLALYSHAVGLCISTAFFLHYFLLASFTWMGLEAFHMYLALVKVFNTYVPRYMLKFGLVGWGVPLIVVIIVIAINKDNYGLMSYGRFPDGSTDDFCWIKNNVAFYVAVVAYFCLIFLLNMAMFVVVLVQLCRIKRQNPHNTQHRNVWQEMRSVAGLTFLLGLTWGFAFFAWGPVNLAFMYLFCIFNCLQGFFIFVFHCAVKDVVRRQWRTYLCCGKLWLPENSGNPVEDAVITAMEQPSEDVVLNEINSRHRHQREH</sequence>
<dbReference type="SMART" id="SM00303">
    <property type="entry name" value="GPS"/>
    <property type="match status" value="1"/>
</dbReference>
<feature type="transmembrane region" description="Helical" evidence="18">
    <location>
        <begin position="773"/>
        <end position="797"/>
    </location>
</feature>
<feature type="transmembrane region" description="Helical" evidence="18">
    <location>
        <begin position="917"/>
        <end position="936"/>
    </location>
</feature>
<evidence type="ECO:0000256" key="11">
    <source>
        <dbReference type="ARBA" id="ARBA00023170"/>
    </source>
</evidence>
<keyword evidence="4" id="KW-0597">Phosphoprotein</keyword>
<reference evidence="21 22" key="1">
    <citation type="submission" date="2015-08" db="EMBL/GenBank/DDBJ databases">
        <title>The genome of the Asian arowana (Scleropages formosus).</title>
        <authorList>
            <person name="Tan M.H."/>
            <person name="Gan H.M."/>
            <person name="Croft L.J."/>
            <person name="Austin C.M."/>
        </authorList>
    </citation>
    <scope>NUCLEOTIDE SEQUENCE [LARGE SCALE GENOMIC DNA]</scope>
    <source>
        <strain evidence="21">Aro1</strain>
    </source>
</reference>
<dbReference type="PROSITE" id="PS50221">
    <property type="entry name" value="GAIN_B"/>
    <property type="match status" value="1"/>
</dbReference>
<evidence type="ECO:0000256" key="1">
    <source>
        <dbReference type="ARBA" id="ARBA00004424"/>
    </source>
</evidence>
<dbReference type="GO" id="GO:0007189">
    <property type="term" value="P:adenylate cyclase-activating G protein-coupled receptor signaling pathway"/>
    <property type="evidence" value="ECO:0007669"/>
    <property type="project" value="TreeGrafter"/>
</dbReference>
<dbReference type="Pfam" id="PF00002">
    <property type="entry name" value="7tm_2"/>
    <property type="match status" value="1"/>
</dbReference>
<evidence type="ECO:0000313" key="21">
    <source>
        <dbReference type="EMBL" id="KPP70466.1"/>
    </source>
</evidence>
<keyword evidence="3" id="KW-1003">Cell membrane</keyword>
<evidence type="ECO:0000259" key="19">
    <source>
        <dbReference type="PROSITE" id="PS50221"/>
    </source>
</evidence>
<dbReference type="FunFam" id="1.20.1070.10:FF:000043">
    <property type="entry name" value="adhesion G-protein coupled receptor G2 isoform X1"/>
    <property type="match status" value="1"/>
</dbReference>
<dbReference type="AlphaFoldDB" id="A0A0P7VBF2"/>
<evidence type="ECO:0000259" key="20">
    <source>
        <dbReference type="PROSITE" id="PS50261"/>
    </source>
</evidence>
<evidence type="ECO:0000256" key="6">
    <source>
        <dbReference type="ARBA" id="ARBA00022729"/>
    </source>
</evidence>
<evidence type="ECO:0000256" key="13">
    <source>
        <dbReference type="ARBA" id="ARBA00023224"/>
    </source>
</evidence>
<gene>
    <name evidence="21" type="ORF">Z043_110704</name>
</gene>
<dbReference type="STRING" id="113540.ENSSFOP00015018998"/>
<feature type="transmembrane region" description="Helical" evidence="18">
    <location>
        <begin position="712"/>
        <end position="735"/>
    </location>
</feature>
<dbReference type="InterPro" id="IPR058857">
    <property type="entry name" value="GAIN_ADGRG2/6"/>
</dbReference>
<comment type="caution">
    <text evidence="21">The sequence shown here is derived from an EMBL/GenBank/DDBJ whole genome shotgun (WGS) entry which is preliminary data.</text>
</comment>
<dbReference type="EMBL" id="JARO02003453">
    <property type="protein sequence ID" value="KPP70466.1"/>
    <property type="molecule type" value="Genomic_DNA"/>
</dbReference>
<evidence type="ECO:0000256" key="2">
    <source>
        <dbReference type="ARBA" id="ARBA00007343"/>
    </source>
</evidence>
<dbReference type="SUPFAM" id="SSF49899">
    <property type="entry name" value="Concanavalin A-like lectins/glucanases"/>
    <property type="match status" value="1"/>
</dbReference>
<comment type="subunit">
    <text evidence="16">Heterodimer of 2 chains generated by proteolytic processing; the large extracellular N-terminal fragment and the membrane-bound C-terminal fragment predominantly remain associated and non-covalently linked. Interacts with CFTR.</text>
</comment>
<dbReference type="PROSITE" id="PS00650">
    <property type="entry name" value="G_PROTEIN_RECEP_F2_2"/>
    <property type="match status" value="1"/>
</dbReference>
<keyword evidence="11" id="KW-0675">Receptor</keyword>
<dbReference type="PANTHER" id="PTHR12011:SF264">
    <property type="entry name" value="ADHESION G-PROTEIN COUPLED RECEPTOR G2"/>
    <property type="match status" value="1"/>
</dbReference>
<evidence type="ECO:0000256" key="12">
    <source>
        <dbReference type="ARBA" id="ARBA00023180"/>
    </source>
</evidence>
<organism evidence="21 22">
    <name type="scientific">Scleropages formosus</name>
    <name type="common">Asian bonytongue</name>
    <name type="synonym">Osteoglossum formosum</name>
    <dbReference type="NCBI Taxonomy" id="113540"/>
    <lineage>
        <taxon>Eukaryota</taxon>
        <taxon>Metazoa</taxon>
        <taxon>Chordata</taxon>
        <taxon>Craniata</taxon>
        <taxon>Vertebrata</taxon>
        <taxon>Euteleostomi</taxon>
        <taxon>Actinopterygii</taxon>
        <taxon>Neopterygii</taxon>
        <taxon>Teleostei</taxon>
        <taxon>Osteoglossocephala</taxon>
        <taxon>Osteoglossomorpha</taxon>
        <taxon>Osteoglossiformes</taxon>
        <taxon>Osteoglossidae</taxon>
        <taxon>Scleropages</taxon>
    </lineage>
</organism>
<dbReference type="GO" id="GO:0016324">
    <property type="term" value="C:apical plasma membrane"/>
    <property type="evidence" value="ECO:0007669"/>
    <property type="project" value="UniProtKB-SubCell"/>
</dbReference>
<dbReference type="Pfam" id="PF01825">
    <property type="entry name" value="GPS"/>
    <property type="match status" value="1"/>
</dbReference>
<evidence type="ECO:0000256" key="5">
    <source>
        <dbReference type="ARBA" id="ARBA00022692"/>
    </source>
</evidence>
<keyword evidence="8" id="KW-0297">G-protein coupled receptor</keyword>
<keyword evidence="6" id="KW-0732">Signal</keyword>
<feature type="transmembrane region" description="Helical" evidence="18">
    <location>
        <begin position="747"/>
        <end position="767"/>
    </location>
</feature>
<dbReference type="Proteomes" id="UP000034805">
    <property type="component" value="Unassembled WGS sequence"/>
</dbReference>
<dbReference type="PANTHER" id="PTHR12011">
    <property type="entry name" value="ADHESION G-PROTEIN COUPLED RECEPTOR"/>
    <property type="match status" value="1"/>
</dbReference>
<dbReference type="InterPro" id="IPR046338">
    <property type="entry name" value="GAIN_dom_sf"/>
</dbReference>
<comment type="similarity">
    <text evidence="2">Belongs to the G-protein coupled receptor 2 family. Adhesion G-protein coupled receptor (ADGR) subfamily.</text>
</comment>
<dbReference type="InterPro" id="IPR000203">
    <property type="entry name" value="GPS"/>
</dbReference>
<dbReference type="PRINTS" id="PR00249">
    <property type="entry name" value="GPCRSECRETIN"/>
</dbReference>
<dbReference type="InterPro" id="IPR057244">
    <property type="entry name" value="GAIN_B"/>
</dbReference>
<feature type="domain" description="GAIN-B" evidence="19">
    <location>
        <begin position="543"/>
        <end position="700"/>
    </location>
</feature>
<dbReference type="InterPro" id="IPR017983">
    <property type="entry name" value="GPCR_2_secretin-like_CS"/>
</dbReference>
<evidence type="ECO:0000256" key="14">
    <source>
        <dbReference type="ARBA" id="ARBA00069918"/>
    </source>
</evidence>
<evidence type="ECO:0000256" key="4">
    <source>
        <dbReference type="ARBA" id="ARBA00022553"/>
    </source>
</evidence>
<evidence type="ECO:0000256" key="8">
    <source>
        <dbReference type="ARBA" id="ARBA00023040"/>
    </source>
</evidence>
<keyword evidence="13" id="KW-0807">Transducer</keyword>
<evidence type="ECO:0000256" key="15">
    <source>
        <dbReference type="ARBA" id="ARBA00083924"/>
    </source>
</evidence>
<evidence type="ECO:0000256" key="7">
    <source>
        <dbReference type="ARBA" id="ARBA00022989"/>
    </source>
</evidence>
<feature type="region of interest" description="Disordered" evidence="17">
    <location>
        <begin position="1"/>
        <end position="59"/>
    </location>
</feature>
<keyword evidence="10" id="KW-1015">Disulfide bond</keyword>
<evidence type="ECO:0000256" key="3">
    <source>
        <dbReference type="ARBA" id="ARBA00022475"/>
    </source>
</evidence>
<evidence type="ECO:0000256" key="16">
    <source>
        <dbReference type="ARBA" id="ARBA00093560"/>
    </source>
</evidence>
<accession>A0A0P7VBF2</accession>
<dbReference type="Pfam" id="PF26574">
    <property type="entry name" value="GAIN_ADGRG2"/>
    <property type="match status" value="1"/>
</dbReference>
<keyword evidence="7 18" id="KW-1133">Transmembrane helix</keyword>
<evidence type="ECO:0000313" key="22">
    <source>
        <dbReference type="Proteomes" id="UP000034805"/>
    </source>
</evidence>
<evidence type="ECO:0000256" key="18">
    <source>
        <dbReference type="SAM" id="Phobius"/>
    </source>
</evidence>
<evidence type="ECO:0000256" key="17">
    <source>
        <dbReference type="SAM" id="MobiDB-lite"/>
    </source>
</evidence>
<dbReference type="GO" id="GO:0004930">
    <property type="term" value="F:G protein-coupled receptor activity"/>
    <property type="evidence" value="ECO:0007669"/>
    <property type="project" value="UniProtKB-KW"/>
</dbReference>
<dbReference type="InterPro" id="IPR013320">
    <property type="entry name" value="ConA-like_dom_sf"/>
</dbReference>
<comment type="subcellular location">
    <subcellularLocation>
        <location evidence="1">Apical cell membrane</location>
        <topology evidence="1">Multi-pass membrane protein</topology>
    </subcellularLocation>
</comment>
<feature type="transmembrane region" description="Helical" evidence="18">
    <location>
        <begin position="867"/>
        <end position="896"/>
    </location>
</feature>
<evidence type="ECO:0000256" key="10">
    <source>
        <dbReference type="ARBA" id="ARBA00023157"/>
    </source>
</evidence>
<proteinExistence type="inferred from homology"/>